<gene>
    <name evidence="1" type="ORF">EV188_104489</name>
</gene>
<name>A0A4V3D9U8_9PSEU</name>
<sequence>MAVSRTGDGRAPADVDTSVASIARVYDYALGGKDHYEADRQTIEQVRKVAPEVPLLAVDNRAFLIRALRFLATQTDVTQFLDLGSGLPTAENTHQVVQRLRPEARVVYVDNDPSVVAHGRALLEDNEFTMFSAADIFDPRGVLDDPAIRSFLDFDQPIALIQNGTLHHHDDPARSPQSIMGEYVDALASGSFVVLAHFFDPEDGDSTLARRMEDVFVHSPMGSGVFRTRADIQAMFPGLEMVEPGLVICASWWPDGPLLKPLDPVQRCIVGGVGRKP</sequence>
<comment type="caution">
    <text evidence="1">The sequence shown here is derived from an EMBL/GenBank/DDBJ whole genome shotgun (WGS) entry which is preliminary data.</text>
</comment>
<keyword evidence="1" id="KW-0489">Methyltransferase</keyword>
<evidence type="ECO:0000313" key="2">
    <source>
        <dbReference type="Proteomes" id="UP000295705"/>
    </source>
</evidence>
<keyword evidence="1" id="KW-0808">Transferase</keyword>
<dbReference type="Proteomes" id="UP000295705">
    <property type="component" value="Unassembled WGS sequence"/>
</dbReference>
<proteinExistence type="predicted"/>
<protein>
    <submittedName>
        <fullName evidence="1">S-adenosyl methyltransferase</fullName>
    </submittedName>
</protein>
<reference evidence="1 2" key="1">
    <citation type="submission" date="2019-03" db="EMBL/GenBank/DDBJ databases">
        <title>Genomic Encyclopedia of Type Strains, Phase IV (KMG-IV): sequencing the most valuable type-strain genomes for metagenomic binning, comparative biology and taxonomic classification.</title>
        <authorList>
            <person name="Goeker M."/>
        </authorList>
    </citation>
    <scope>NUCLEOTIDE SEQUENCE [LARGE SCALE GENOMIC DNA]</scope>
    <source>
        <strain evidence="1 2">DSM 45775</strain>
    </source>
</reference>
<dbReference type="Pfam" id="PF04672">
    <property type="entry name" value="Methyltransf_19"/>
    <property type="match status" value="1"/>
</dbReference>
<organism evidence="1 2">
    <name type="scientific">Actinomycetospora succinea</name>
    <dbReference type="NCBI Taxonomy" id="663603"/>
    <lineage>
        <taxon>Bacteria</taxon>
        <taxon>Bacillati</taxon>
        <taxon>Actinomycetota</taxon>
        <taxon>Actinomycetes</taxon>
        <taxon>Pseudonocardiales</taxon>
        <taxon>Pseudonocardiaceae</taxon>
        <taxon>Actinomycetospora</taxon>
    </lineage>
</organism>
<dbReference type="RefSeq" id="WP_133827543.1">
    <property type="nucleotide sequence ID" value="NZ_BAABHR010000022.1"/>
</dbReference>
<accession>A0A4V3D9U8</accession>
<dbReference type="SUPFAM" id="SSF53335">
    <property type="entry name" value="S-adenosyl-L-methionine-dependent methyltransferases"/>
    <property type="match status" value="1"/>
</dbReference>
<keyword evidence="2" id="KW-1185">Reference proteome</keyword>
<dbReference type="OrthoDB" id="5175904at2"/>
<dbReference type="AlphaFoldDB" id="A0A4V3D9U8"/>
<dbReference type="GO" id="GO:0032259">
    <property type="term" value="P:methylation"/>
    <property type="evidence" value="ECO:0007669"/>
    <property type="project" value="UniProtKB-KW"/>
</dbReference>
<evidence type="ECO:0000313" key="1">
    <source>
        <dbReference type="EMBL" id="TDQ58742.1"/>
    </source>
</evidence>
<dbReference type="PIRSF" id="PIRSF017393">
    <property type="entry name" value="MTase_SAV2177"/>
    <property type="match status" value="1"/>
</dbReference>
<dbReference type="Gene3D" id="3.40.50.150">
    <property type="entry name" value="Vaccinia Virus protein VP39"/>
    <property type="match status" value="1"/>
</dbReference>
<dbReference type="InterPro" id="IPR006764">
    <property type="entry name" value="SAM_dep_MeTrfase_SAV2177_type"/>
</dbReference>
<dbReference type="EMBL" id="SNYO01000004">
    <property type="protein sequence ID" value="TDQ58742.1"/>
    <property type="molecule type" value="Genomic_DNA"/>
</dbReference>
<dbReference type="InterPro" id="IPR029063">
    <property type="entry name" value="SAM-dependent_MTases_sf"/>
</dbReference>
<dbReference type="GO" id="GO:0008168">
    <property type="term" value="F:methyltransferase activity"/>
    <property type="evidence" value="ECO:0007669"/>
    <property type="project" value="UniProtKB-KW"/>
</dbReference>